<reference evidence="2" key="1">
    <citation type="submission" date="2016-10" db="EMBL/GenBank/DDBJ databases">
        <authorList>
            <person name="Varghese N."/>
            <person name="Submissions S."/>
        </authorList>
    </citation>
    <scope>NUCLEOTIDE SEQUENCE [LARGE SCALE GENOMIC DNA]</scope>
    <source>
        <strain evidence="2">DSM 23445</strain>
    </source>
</reference>
<dbReference type="RefSeq" id="WP_091691479.1">
    <property type="nucleotide sequence ID" value="NZ_FPBF01000001.1"/>
</dbReference>
<dbReference type="AlphaFoldDB" id="A0A1I6YAK5"/>
<sequence>MKKGDIILVPFPFTDLSGLKNRPALVLLASEFDVTVAFISTQIKGSSQFDLLVHPTTDNGLKKDSIVRVSKIATLDKEIILGRLGRVSTDDLTSIDLKLIQAFAIKT</sequence>
<evidence type="ECO:0000313" key="1">
    <source>
        <dbReference type="EMBL" id="SFT47387.1"/>
    </source>
</evidence>
<protein>
    <submittedName>
        <fullName evidence="1">mRNA interferase MazF</fullName>
    </submittedName>
</protein>
<organism evidence="1 2">
    <name type="scientific">Algoriphagus locisalis</name>
    <dbReference type="NCBI Taxonomy" id="305507"/>
    <lineage>
        <taxon>Bacteria</taxon>
        <taxon>Pseudomonadati</taxon>
        <taxon>Bacteroidota</taxon>
        <taxon>Cytophagia</taxon>
        <taxon>Cytophagales</taxon>
        <taxon>Cyclobacteriaceae</taxon>
        <taxon>Algoriphagus</taxon>
    </lineage>
</organism>
<evidence type="ECO:0000313" key="2">
    <source>
        <dbReference type="Proteomes" id="UP000199673"/>
    </source>
</evidence>
<gene>
    <name evidence="1" type="ORF">SAMN04489724_0901</name>
</gene>
<dbReference type="InterPro" id="IPR003477">
    <property type="entry name" value="PemK-like"/>
</dbReference>
<dbReference type="Pfam" id="PF02452">
    <property type="entry name" value="PemK_toxin"/>
    <property type="match status" value="1"/>
</dbReference>
<dbReference type="SUPFAM" id="SSF50118">
    <property type="entry name" value="Cell growth inhibitor/plasmid maintenance toxic component"/>
    <property type="match status" value="1"/>
</dbReference>
<dbReference type="STRING" id="305507.SAMN04489724_0901"/>
<dbReference type="Proteomes" id="UP000199673">
    <property type="component" value="Unassembled WGS sequence"/>
</dbReference>
<dbReference type="GO" id="GO:0003677">
    <property type="term" value="F:DNA binding"/>
    <property type="evidence" value="ECO:0007669"/>
    <property type="project" value="InterPro"/>
</dbReference>
<dbReference type="Gene3D" id="2.30.30.110">
    <property type="match status" value="1"/>
</dbReference>
<accession>A0A1I6YAK5</accession>
<name>A0A1I6YAK5_9BACT</name>
<proteinExistence type="predicted"/>
<keyword evidence="2" id="KW-1185">Reference proteome</keyword>
<dbReference type="InterPro" id="IPR011067">
    <property type="entry name" value="Plasmid_toxin/cell-grow_inhib"/>
</dbReference>
<dbReference type="EMBL" id="FPBF01000001">
    <property type="protein sequence ID" value="SFT47387.1"/>
    <property type="molecule type" value="Genomic_DNA"/>
</dbReference>
<dbReference type="OrthoDB" id="129822at2"/>